<keyword evidence="1" id="KW-0472">Membrane</keyword>
<proteinExistence type="predicted"/>
<organism evidence="2 3">
    <name type="scientific">Brachionus plicatilis</name>
    <name type="common">Marine rotifer</name>
    <name type="synonym">Brachionus muelleri</name>
    <dbReference type="NCBI Taxonomy" id="10195"/>
    <lineage>
        <taxon>Eukaryota</taxon>
        <taxon>Metazoa</taxon>
        <taxon>Spiralia</taxon>
        <taxon>Gnathifera</taxon>
        <taxon>Rotifera</taxon>
        <taxon>Eurotatoria</taxon>
        <taxon>Monogononta</taxon>
        <taxon>Pseudotrocha</taxon>
        <taxon>Ploima</taxon>
        <taxon>Brachionidae</taxon>
        <taxon>Brachionus</taxon>
    </lineage>
</organism>
<accession>A0A3M7PLS5</accession>
<sequence length="61" mass="7681">MRKEKTKTSNIYSNKQCFYFRWFLQILIKKLFQLFLTKSFNLLHLLFFVVNFVCYPYIWDN</sequence>
<name>A0A3M7PLS5_BRAPC</name>
<keyword evidence="3" id="KW-1185">Reference proteome</keyword>
<keyword evidence="1" id="KW-0812">Transmembrane</keyword>
<comment type="caution">
    <text evidence="2">The sequence shown here is derived from an EMBL/GenBank/DDBJ whole genome shotgun (WGS) entry which is preliminary data.</text>
</comment>
<evidence type="ECO:0000313" key="2">
    <source>
        <dbReference type="EMBL" id="RNA00057.1"/>
    </source>
</evidence>
<feature type="transmembrane region" description="Helical" evidence="1">
    <location>
        <begin position="39"/>
        <end position="58"/>
    </location>
</feature>
<keyword evidence="1" id="KW-1133">Transmembrane helix</keyword>
<dbReference type="EMBL" id="REGN01009944">
    <property type="protein sequence ID" value="RNA00057.1"/>
    <property type="molecule type" value="Genomic_DNA"/>
</dbReference>
<gene>
    <name evidence="2" type="ORF">BpHYR1_050851</name>
</gene>
<evidence type="ECO:0000313" key="3">
    <source>
        <dbReference type="Proteomes" id="UP000276133"/>
    </source>
</evidence>
<reference evidence="2 3" key="1">
    <citation type="journal article" date="2018" name="Sci. Rep.">
        <title>Genomic signatures of local adaptation to the degree of environmental predictability in rotifers.</title>
        <authorList>
            <person name="Franch-Gras L."/>
            <person name="Hahn C."/>
            <person name="Garcia-Roger E.M."/>
            <person name="Carmona M.J."/>
            <person name="Serra M."/>
            <person name="Gomez A."/>
        </authorList>
    </citation>
    <scope>NUCLEOTIDE SEQUENCE [LARGE SCALE GENOMIC DNA]</scope>
    <source>
        <strain evidence="2">HYR1</strain>
    </source>
</reference>
<protein>
    <submittedName>
        <fullName evidence="2">Uncharacterized protein</fullName>
    </submittedName>
</protein>
<dbReference type="AlphaFoldDB" id="A0A3M7PLS5"/>
<dbReference type="Proteomes" id="UP000276133">
    <property type="component" value="Unassembled WGS sequence"/>
</dbReference>
<evidence type="ECO:0000256" key="1">
    <source>
        <dbReference type="SAM" id="Phobius"/>
    </source>
</evidence>